<dbReference type="EMBL" id="JAVHNR010000007">
    <property type="protein sequence ID" value="KAK6336897.1"/>
    <property type="molecule type" value="Genomic_DNA"/>
</dbReference>
<evidence type="ECO:0000256" key="1">
    <source>
        <dbReference type="SAM" id="MobiDB-lite"/>
    </source>
</evidence>
<comment type="caution">
    <text evidence="2">The sequence shown here is derived from an EMBL/GenBank/DDBJ whole genome shotgun (WGS) entry which is preliminary data.</text>
</comment>
<name>A0AAN8RBN1_9PEZI</name>
<protein>
    <submittedName>
        <fullName evidence="2">Uncharacterized protein</fullName>
    </submittedName>
</protein>
<gene>
    <name evidence="2" type="ORF">TWF718_009685</name>
</gene>
<accession>A0AAN8RBN1</accession>
<organism evidence="2 3">
    <name type="scientific">Orbilia javanica</name>
    <dbReference type="NCBI Taxonomy" id="47235"/>
    <lineage>
        <taxon>Eukaryota</taxon>
        <taxon>Fungi</taxon>
        <taxon>Dikarya</taxon>
        <taxon>Ascomycota</taxon>
        <taxon>Pezizomycotina</taxon>
        <taxon>Orbiliomycetes</taxon>
        <taxon>Orbiliales</taxon>
        <taxon>Orbiliaceae</taxon>
        <taxon>Orbilia</taxon>
    </lineage>
</organism>
<sequence>MGIMDGSIKIVAIMPDIPILLPESPPSLRVGRRHDDNASALRLVQWRPNAMWRPGEMWTVLGENHRTGQRYPTVEPQTHLECVTAALRNSTASPDPEEPVVESSQTSAPEQPSRRPSRDASPLASYVPASPRVTRSSTRRQMGILTTKSSGLHQKKISRRQRGKPKTRH</sequence>
<feature type="compositionally biased region" description="Polar residues" evidence="1">
    <location>
        <begin position="133"/>
        <end position="152"/>
    </location>
</feature>
<reference evidence="2 3" key="1">
    <citation type="submission" date="2019-10" db="EMBL/GenBank/DDBJ databases">
        <authorList>
            <person name="Palmer J.M."/>
        </authorList>
    </citation>
    <scope>NUCLEOTIDE SEQUENCE [LARGE SCALE GENOMIC DNA]</scope>
    <source>
        <strain evidence="2 3">TWF718</strain>
    </source>
</reference>
<keyword evidence="3" id="KW-1185">Reference proteome</keyword>
<evidence type="ECO:0000313" key="3">
    <source>
        <dbReference type="Proteomes" id="UP001313282"/>
    </source>
</evidence>
<evidence type="ECO:0000313" key="2">
    <source>
        <dbReference type="EMBL" id="KAK6336897.1"/>
    </source>
</evidence>
<dbReference type="Proteomes" id="UP001313282">
    <property type="component" value="Unassembled WGS sequence"/>
</dbReference>
<dbReference type="AlphaFoldDB" id="A0AAN8RBN1"/>
<feature type="compositionally biased region" description="Basic residues" evidence="1">
    <location>
        <begin position="153"/>
        <end position="169"/>
    </location>
</feature>
<feature type="region of interest" description="Disordered" evidence="1">
    <location>
        <begin position="84"/>
        <end position="169"/>
    </location>
</feature>
<proteinExistence type="predicted"/>